<dbReference type="FunFam" id="1.10.400.10:FF:000002">
    <property type="entry name" value="guanine nucleotide-binding protein G(Q) subunit alpha"/>
    <property type="match status" value="1"/>
</dbReference>
<dbReference type="GO" id="GO:0046872">
    <property type="term" value="F:metal ion binding"/>
    <property type="evidence" value="ECO:0007669"/>
    <property type="project" value="UniProtKB-KW"/>
</dbReference>
<dbReference type="GO" id="GO:0005834">
    <property type="term" value="C:heterotrimeric G-protein complex"/>
    <property type="evidence" value="ECO:0007669"/>
    <property type="project" value="InterPro"/>
</dbReference>
<name>A0A180GYR8_PUCT1</name>
<keyword evidence="4 8" id="KW-0460">Magnesium</keyword>
<dbReference type="InterPro" id="IPR002975">
    <property type="entry name" value="Fungi_Gprotein_alpha"/>
</dbReference>
<dbReference type="VEuPathDB" id="FungiDB:PTTG_10358"/>
<dbReference type="Pfam" id="PF00503">
    <property type="entry name" value="G-alpha"/>
    <property type="match status" value="1"/>
</dbReference>
<keyword evidence="2 8" id="KW-0479">Metal-binding</keyword>
<keyword evidence="5 7" id="KW-0342">GTP-binding</keyword>
<dbReference type="PRINTS" id="PR00318">
    <property type="entry name" value="GPROTEINA"/>
</dbReference>
<evidence type="ECO:0008006" key="12">
    <source>
        <dbReference type="Google" id="ProtNLM"/>
    </source>
</evidence>
<comment type="similarity">
    <text evidence="1">Belongs to the G-alpha family. G(q) subfamily.</text>
</comment>
<organism evidence="9">
    <name type="scientific">Puccinia triticina (isolate 1-1 / race 1 (BBBD))</name>
    <name type="common">Brown leaf rust fungus</name>
    <dbReference type="NCBI Taxonomy" id="630390"/>
    <lineage>
        <taxon>Eukaryota</taxon>
        <taxon>Fungi</taxon>
        <taxon>Dikarya</taxon>
        <taxon>Basidiomycota</taxon>
        <taxon>Pucciniomycotina</taxon>
        <taxon>Pucciniomycetes</taxon>
        <taxon>Pucciniales</taxon>
        <taxon>Pucciniaceae</taxon>
        <taxon>Puccinia</taxon>
    </lineage>
</organism>
<evidence type="ECO:0000313" key="11">
    <source>
        <dbReference type="Proteomes" id="UP000005240"/>
    </source>
</evidence>
<dbReference type="PANTHER" id="PTHR10218:SF302">
    <property type="entry name" value="GUANINE NUCLEOTIDE-BINDING PROTEIN ALPHA-5 SUBUNIT"/>
    <property type="match status" value="1"/>
</dbReference>
<dbReference type="PANTHER" id="PTHR10218">
    <property type="entry name" value="GTP-BINDING PROTEIN ALPHA SUBUNIT"/>
    <property type="match status" value="1"/>
</dbReference>
<dbReference type="SUPFAM" id="SSF47895">
    <property type="entry name" value="Transducin (alpha subunit), insertion domain"/>
    <property type="match status" value="1"/>
</dbReference>
<evidence type="ECO:0000256" key="3">
    <source>
        <dbReference type="ARBA" id="ARBA00022741"/>
    </source>
</evidence>
<protein>
    <recommendedName>
        <fullName evidence="12">Guanine nucleotide-binding protein subunit alpha</fullName>
    </recommendedName>
</protein>
<feature type="binding site" evidence="7">
    <location>
        <position position="336"/>
    </location>
    <ligand>
        <name>GTP</name>
        <dbReference type="ChEBI" id="CHEBI:37565"/>
    </ligand>
</feature>
<dbReference type="GO" id="GO:0001664">
    <property type="term" value="F:G protein-coupled receptor binding"/>
    <property type="evidence" value="ECO:0007669"/>
    <property type="project" value="InterPro"/>
</dbReference>
<reference evidence="9" key="2">
    <citation type="submission" date="2016-05" db="EMBL/GenBank/DDBJ databases">
        <title>Comparative analysis highlights variable genome content of wheat rusts and divergence of the mating loci.</title>
        <authorList>
            <person name="Cuomo C.A."/>
            <person name="Bakkeren G."/>
            <person name="Szabo L."/>
            <person name="Khalil H."/>
            <person name="Joly D."/>
            <person name="Goldberg J."/>
            <person name="Young S."/>
            <person name="Zeng Q."/>
            <person name="Fellers J."/>
        </authorList>
    </citation>
    <scope>NUCLEOTIDE SEQUENCE [LARGE SCALE GENOMIC DNA]</scope>
    <source>
        <strain evidence="9">1-1 BBBD Race 1</strain>
    </source>
</reference>
<evidence type="ECO:0000256" key="6">
    <source>
        <dbReference type="ARBA" id="ARBA00023224"/>
    </source>
</evidence>
<dbReference type="InterPro" id="IPR011025">
    <property type="entry name" value="GproteinA_insert"/>
</dbReference>
<gene>
    <name evidence="9" type="ORF">PTTG_10358</name>
</gene>
<dbReference type="Gene3D" id="3.40.50.300">
    <property type="entry name" value="P-loop containing nucleotide triphosphate hydrolases"/>
    <property type="match status" value="1"/>
</dbReference>
<evidence type="ECO:0000313" key="9">
    <source>
        <dbReference type="EMBL" id="OAV97499.1"/>
    </source>
</evidence>
<proteinExistence type="inferred from homology"/>
<feature type="binding site" evidence="7">
    <location>
        <begin position="269"/>
        <end position="272"/>
    </location>
    <ligand>
        <name>GTP</name>
        <dbReference type="ChEBI" id="CHEBI:37565"/>
    </ligand>
</feature>
<dbReference type="GO" id="GO:0000750">
    <property type="term" value="P:pheromone-dependent signal transduction involved in conjugation with cellular fusion"/>
    <property type="evidence" value="ECO:0007669"/>
    <property type="project" value="TreeGrafter"/>
</dbReference>
<dbReference type="GO" id="GO:0031683">
    <property type="term" value="F:G-protein beta/gamma-subunit complex binding"/>
    <property type="evidence" value="ECO:0007669"/>
    <property type="project" value="InterPro"/>
</dbReference>
<evidence type="ECO:0000256" key="7">
    <source>
        <dbReference type="PIRSR" id="PIRSR601019-1"/>
    </source>
</evidence>
<dbReference type="AlphaFoldDB" id="A0A180GYR8"/>
<dbReference type="SMART" id="SM00275">
    <property type="entry name" value="G_alpha"/>
    <property type="match status" value="1"/>
</dbReference>
<dbReference type="EnsemblFungi" id="PTTG_10358-t43_1">
    <property type="protein sequence ID" value="PTTG_10358-t43_1-p1"/>
    <property type="gene ID" value="PTTG_10358"/>
</dbReference>
<dbReference type="SUPFAM" id="SSF52540">
    <property type="entry name" value="P-loop containing nucleoside triphosphate hydrolases"/>
    <property type="match status" value="1"/>
</dbReference>
<keyword evidence="6" id="KW-0807">Transducer</keyword>
<dbReference type="GO" id="GO:0005525">
    <property type="term" value="F:GTP binding"/>
    <property type="evidence" value="ECO:0007669"/>
    <property type="project" value="UniProtKB-KW"/>
</dbReference>
<keyword evidence="11" id="KW-1185">Reference proteome</keyword>
<feature type="binding site" evidence="7">
    <location>
        <begin position="43"/>
        <end position="48"/>
    </location>
    <ligand>
        <name>GTP</name>
        <dbReference type="ChEBI" id="CHEBI:37565"/>
    </ligand>
</feature>
<accession>A0A180GYR8</accession>
<dbReference type="FunFam" id="3.40.50.300:FF:000692">
    <property type="entry name" value="Guanine nucleotide-binding protein subunit alpha"/>
    <property type="match status" value="1"/>
</dbReference>
<evidence type="ECO:0000256" key="5">
    <source>
        <dbReference type="ARBA" id="ARBA00023134"/>
    </source>
</evidence>
<dbReference type="FunFam" id="3.40.50.300:FF:000051">
    <property type="entry name" value="Guanine nucleotide-binding protein subunit alpha"/>
    <property type="match status" value="1"/>
</dbReference>
<feature type="binding site" evidence="7">
    <location>
        <begin position="200"/>
        <end position="204"/>
    </location>
    <ligand>
        <name>GTP</name>
        <dbReference type="ChEBI" id="CHEBI:37565"/>
    </ligand>
</feature>
<reference evidence="10" key="4">
    <citation type="submission" date="2025-05" db="UniProtKB">
        <authorList>
            <consortium name="EnsemblFungi"/>
        </authorList>
    </citation>
    <scope>IDENTIFICATION</scope>
    <source>
        <strain evidence="10">isolate 1-1 / race 1 (BBBD)</strain>
    </source>
</reference>
<dbReference type="CDD" id="cd00066">
    <property type="entry name" value="G-alpha"/>
    <property type="match status" value="1"/>
</dbReference>
<evidence type="ECO:0000256" key="8">
    <source>
        <dbReference type="PIRSR" id="PIRSR601019-2"/>
    </source>
</evidence>
<reference evidence="10 11" key="3">
    <citation type="journal article" date="2017" name="G3 (Bethesda)">
        <title>Comparative analysis highlights variable genome content of wheat rusts and divergence of the mating loci.</title>
        <authorList>
            <person name="Cuomo C.A."/>
            <person name="Bakkeren G."/>
            <person name="Khalil H.B."/>
            <person name="Panwar V."/>
            <person name="Joly D."/>
            <person name="Linning R."/>
            <person name="Sakthikumar S."/>
            <person name="Song X."/>
            <person name="Adiconis X."/>
            <person name="Fan L."/>
            <person name="Goldberg J.M."/>
            <person name="Levin J.Z."/>
            <person name="Young S."/>
            <person name="Zeng Q."/>
            <person name="Anikster Y."/>
            <person name="Bruce M."/>
            <person name="Wang M."/>
            <person name="Yin C."/>
            <person name="McCallum B."/>
            <person name="Szabo L.J."/>
            <person name="Hulbert S."/>
            <person name="Chen X."/>
            <person name="Fellers J.P."/>
        </authorList>
    </citation>
    <scope>NUCLEOTIDE SEQUENCE</scope>
    <source>
        <strain evidence="11">Isolate 1-1 / race 1 (BBBD)</strain>
        <strain evidence="10">isolate 1-1 / race 1 (BBBD)</strain>
    </source>
</reference>
<reference evidence="9" key="1">
    <citation type="submission" date="2009-11" db="EMBL/GenBank/DDBJ databases">
        <authorList>
            <consortium name="The Broad Institute Genome Sequencing Platform"/>
            <person name="Ward D."/>
            <person name="Feldgarden M."/>
            <person name="Earl A."/>
            <person name="Young S.K."/>
            <person name="Zeng Q."/>
            <person name="Koehrsen M."/>
            <person name="Alvarado L."/>
            <person name="Berlin A."/>
            <person name="Bochicchio J."/>
            <person name="Borenstein D."/>
            <person name="Chapman S.B."/>
            <person name="Chen Z."/>
            <person name="Engels R."/>
            <person name="Freedman E."/>
            <person name="Gellesch M."/>
            <person name="Goldberg J."/>
            <person name="Griggs A."/>
            <person name="Gujja S."/>
            <person name="Heilman E."/>
            <person name="Heiman D."/>
            <person name="Hepburn T."/>
            <person name="Howarth C."/>
            <person name="Jen D."/>
            <person name="Larson L."/>
            <person name="Lewis B."/>
            <person name="Mehta T."/>
            <person name="Park D."/>
            <person name="Pearson M."/>
            <person name="Roberts A."/>
            <person name="Saif S."/>
            <person name="Shea T."/>
            <person name="Shenoy N."/>
            <person name="Sisk P."/>
            <person name="Stolte C."/>
            <person name="Sykes S."/>
            <person name="Thomson T."/>
            <person name="Walk T."/>
            <person name="White J."/>
            <person name="Yandava C."/>
            <person name="Izard J."/>
            <person name="Baranova O.V."/>
            <person name="Blanton J.M."/>
            <person name="Tanner A.C."/>
            <person name="Dewhirst F.E."/>
            <person name="Haas B."/>
            <person name="Nusbaum C."/>
            <person name="Birren B."/>
        </authorList>
    </citation>
    <scope>NUCLEOTIDE SEQUENCE [LARGE SCALE GENOMIC DNA]</scope>
    <source>
        <strain evidence="9">1-1 BBBD Race 1</strain>
    </source>
</reference>
<feature type="binding site" evidence="7">
    <location>
        <begin position="175"/>
        <end position="181"/>
    </location>
    <ligand>
        <name>GTP</name>
        <dbReference type="ChEBI" id="CHEBI:37565"/>
    </ligand>
</feature>
<dbReference type="GO" id="GO:0003924">
    <property type="term" value="F:GTPase activity"/>
    <property type="evidence" value="ECO:0007669"/>
    <property type="project" value="InterPro"/>
</dbReference>
<dbReference type="Gene3D" id="1.10.400.10">
    <property type="entry name" value="GI Alpha 1, domain 2-like"/>
    <property type="match status" value="1"/>
</dbReference>
<evidence type="ECO:0000313" key="10">
    <source>
        <dbReference type="EnsemblFungi" id="PTTG_10358-t43_1-p1"/>
    </source>
</evidence>
<dbReference type="PROSITE" id="PS51882">
    <property type="entry name" value="G_ALPHA"/>
    <property type="match status" value="1"/>
</dbReference>
<dbReference type="EMBL" id="ADAS02000012">
    <property type="protein sequence ID" value="OAV97499.1"/>
    <property type="molecule type" value="Genomic_DNA"/>
</dbReference>
<sequence>MGCVGSKQLPEAQHISFYIDKQIYKDKVALRNEIKMLLLGAGESGKSTIVKQMKLIHQGTYTGAERESYKGLIFSNIIHAIQTLLTAMKALQIDLDDPALEASATLVEALPSFMLLRPLGPPEVAAIQQLWADAGVQRVFARGREFQVSDSTAYYLDGLGRIGGPAYLPDDQDILRARARTQGIAESSFQVGQLNYRLLDVGGQRNERKKWIHCFEHVTVIVFLAALSEYDQALREDTSVNRMVEALNLFDSICNSRWFTKTAMILFLNKTDLFRQKLPLSPIHLFFPDFAPPPLLHTKEQDDNAIWKSGAEFFSNKFRALNQTPSKQIYVHLTCATDTSQIRLVLAHVNDIIIQLNLSEYGLM</sequence>
<dbReference type="Proteomes" id="UP000005240">
    <property type="component" value="Unassembled WGS sequence"/>
</dbReference>
<dbReference type="PRINTS" id="PR01241">
    <property type="entry name" value="GPROTEINAFNG"/>
</dbReference>
<evidence type="ECO:0000256" key="2">
    <source>
        <dbReference type="ARBA" id="ARBA00022723"/>
    </source>
</evidence>
<dbReference type="OrthoDB" id="5817230at2759"/>
<dbReference type="GO" id="GO:0005737">
    <property type="term" value="C:cytoplasm"/>
    <property type="evidence" value="ECO:0007669"/>
    <property type="project" value="TreeGrafter"/>
</dbReference>
<dbReference type="GO" id="GO:0007186">
    <property type="term" value="P:G protein-coupled receptor signaling pathway"/>
    <property type="evidence" value="ECO:0007669"/>
    <property type="project" value="InterPro"/>
</dbReference>
<evidence type="ECO:0000256" key="4">
    <source>
        <dbReference type="ARBA" id="ARBA00022842"/>
    </source>
</evidence>
<keyword evidence="3 7" id="KW-0547">Nucleotide-binding</keyword>
<evidence type="ECO:0000256" key="1">
    <source>
        <dbReference type="ARBA" id="ARBA00007976"/>
    </source>
</evidence>
<dbReference type="InterPro" id="IPR027417">
    <property type="entry name" value="P-loop_NTPase"/>
</dbReference>
<feature type="binding site" evidence="8">
    <location>
        <position position="181"/>
    </location>
    <ligand>
        <name>Mg(2+)</name>
        <dbReference type="ChEBI" id="CHEBI:18420"/>
    </ligand>
</feature>
<dbReference type="InterPro" id="IPR001019">
    <property type="entry name" value="Gprotein_alpha_su"/>
</dbReference>
<feature type="binding site" evidence="8">
    <location>
        <position position="47"/>
    </location>
    <ligand>
        <name>Mg(2+)</name>
        <dbReference type="ChEBI" id="CHEBI:18420"/>
    </ligand>
</feature>
<feature type="binding site" evidence="7">
    <location>
        <begin position="150"/>
        <end position="151"/>
    </location>
    <ligand>
        <name>GTP</name>
        <dbReference type="ChEBI" id="CHEBI:37565"/>
    </ligand>
</feature>